<dbReference type="GO" id="GO:0008115">
    <property type="term" value="F:sarcosine oxidase activity"/>
    <property type="evidence" value="ECO:0007669"/>
    <property type="project" value="TreeGrafter"/>
</dbReference>
<feature type="domain" description="FAD dependent oxidoreductase" evidence="6">
    <location>
        <begin position="10"/>
        <end position="214"/>
    </location>
</feature>
<dbReference type="Proteomes" id="UP000289738">
    <property type="component" value="Chromosome B09"/>
</dbReference>
<gene>
    <name evidence="7" type="ORF">Ahy_B09g097529</name>
</gene>
<protein>
    <recommendedName>
        <fullName evidence="6">FAD dependent oxidoreductase domain-containing protein</fullName>
    </recommendedName>
</protein>
<dbReference type="SUPFAM" id="SSF51905">
    <property type="entry name" value="FAD/NAD(P)-binding domain"/>
    <property type="match status" value="2"/>
</dbReference>
<dbReference type="GO" id="GO:0050660">
    <property type="term" value="F:flavin adenine dinucleotide binding"/>
    <property type="evidence" value="ECO:0007669"/>
    <property type="project" value="InterPro"/>
</dbReference>
<comment type="similarity">
    <text evidence="2">Belongs to the MSOX/MTOX family.</text>
</comment>
<evidence type="ECO:0000256" key="4">
    <source>
        <dbReference type="ARBA" id="ARBA00022827"/>
    </source>
</evidence>
<dbReference type="PANTHER" id="PTHR10961:SF7">
    <property type="entry name" value="FAD DEPENDENT OXIDOREDUCTASE DOMAIN-CONTAINING PROTEIN"/>
    <property type="match status" value="1"/>
</dbReference>
<evidence type="ECO:0000259" key="6">
    <source>
        <dbReference type="Pfam" id="PF01266"/>
    </source>
</evidence>
<reference evidence="7 8" key="1">
    <citation type="submission" date="2019-01" db="EMBL/GenBank/DDBJ databases">
        <title>Sequencing of cultivated peanut Arachis hypogaea provides insights into genome evolution and oil improvement.</title>
        <authorList>
            <person name="Chen X."/>
        </authorList>
    </citation>
    <scope>NUCLEOTIDE SEQUENCE [LARGE SCALE GENOMIC DNA]</scope>
    <source>
        <strain evidence="8">cv. Fuhuasheng</strain>
        <tissue evidence="7">Leaves</tissue>
    </source>
</reference>
<accession>A0A444XPE0</accession>
<comment type="cofactor">
    <cofactor evidence="1">
        <name>FAD</name>
        <dbReference type="ChEBI" id="CHEBI:57692"/>
    </cofactor>
</comment>
<sequence>MQNVSDELFDVIIVGGGVMGSATAYHASKRGLKTLLIEQFDFLHHRGSSHGESRTIRANYSKPYYYPLVMESYTLWQQVQAQIGYNVYFPAHQLDMGHAHDHTLLKILENCSNHGIPHEVLNRCQLAEKFSGRIDFPDDSIGILNEFGGVIKATKAVAMFQTLAHKNGAVLKDNKEITDIKKDERGVVVVSASNNETFRGKKCVVTVGAWMSKLKDERGVVVVSASNNETFRGKKCVVTVGAWMSKLVKKVSGVEIPIKPVEIHVFYWRVKEGHEGDFAIGGDFPTFSSHGGVHVFGTPSLEYPGLVKIVVDSGDKCDPDKREWGPGVRMNELKEWIKESFNGLVDWREPVVKQACMYSMTPDNDYVVDFLGGQFGKDVVVGGGFSGHGFKMAPVIGRILAELAVDGVPSGGTDISPFGIGRFNNSQK</sequence>
<keyword evidence="8" id="KW-1185">Reference proteome</keyword>
<keyword evidence="3" id="KW-0285">Flavoprotein</keyword>
<keyword evidence="4" id="KW-0274">FAD</keyword>
<comment type="caution">
    <text evidence="7">The sequence shown here is derived from an EMBL/GenBank/DDBJ whole genome shotgun (WGS) entry which is preliminary data.</text>
</comment>
<evidence type="ECO:0000313" key="7">
    <source>
        <dbReference type="EMBL" id="RYQ91578.1"/>
    </source>
</evidence>
<feature type="domain" description="FAD dependent oxidoreductase" evidence="6">
    <location>
        <begin position="218"/>
        <end position="403"/>
    </location>
</feature>
<dbReference type="InterPro" id="IPR006076">
    <property type="entry name" value="FAD-dep_OxRdtase"/>
</dbReference>
<evidence type="ECO:0000256" key="5">
    <source>
        <dbReference type="ARBA" id="ARBA00023002"/>
    </source>
</evidence>
<organism evidence="7 8">
    <name type="scientific">Arachis hypogaea</name>
    <name type="common">Peanut</name>
    <dbReference type="NCBI Taxonomy" id="3818"/>
    <lineage>
        <taxon>Eukaryota</taxon>
        <taxon>Viridiplantae</taxon>
        <taxon>Streptophyta</taxon>
        <taxon>Embryophyta</taxon>
        <taxon>Tracheophyta</taxon>
        <taxon>Spermatophyta</taxon>
        <taxon>Magnoliopsida</taxon>
        <taxon>eudicotyledons</taxon>
        <taxon>Gunneridae</taxon>
        <taxon>Pentapetalae</taxon>
        <taxon>rosids</taxon>
        <taxon>fabids</taxon>
        <taxon>Fabales</taxon>
        <taxon>Fabaceae</taxon>
        <taxon>Papilionoideae</taxon>
        <taxon>50 kb inversion clade</taxon>
        <taxon>dalbergioids sensu lato</taxon>
        <taxon>Dalbergieae</taxon>
        <taxon>Pterocarpus clade</taxon>
        <taxon>Arachis</taxon>
    </lineage>
</organism>
<evidence type="ECO:0000313" key="8">
    <source>
        <dbReference type="Proteomes" id="UP000289738"/>
    </source>
</evidence>
<evidence type="ECO:0000256" key="1">
    <source>
        <dbReference type="ARBA" id="ARBA00001974"/>
    </source>
</evidence>
<dbReference type="AlphaFoldDB" id="A0A444XPE0"/>
<evidence type="ECO:0000256" key="2">
    <source>
        <dbReference type="ARBA" id="ARBA00010989"/>
    </source>
</evidence>
<dbReference type="InterPro" id="IPR036188">
    <property type="entry name" value="FAD/NAD-bd_sf"/>
</dbReference>
<dbReference type="SUPFAM" id="SSF54373">
    <property type="entry name" value="FAD-linked reductases, C-terminal domain"/>
    <property type="match status" value="1"/>
</dbReference>
<dbReference type="Gene3D" id="3.50.50.60">
    <property type="entry name" value="FAD/NAD(P)-binding domain"/>
    <property type="match status" value="3"/>
</dbReference>
<dbReference type="STRING" id="3818.A0A444XPE0"/>
<name>A0A444XPE0_ARAHY</name>
<dbReference type="PANTHER" id="PTHR10961">
    <property type="entry name" value="PEROXISOMAL SARCOSINE OXIDASE"/>
    <property type="match status" value="1"/>
</dbReference>
<dbReference type="EMBL" id="SDMP01000019">
    <property type="protein sequence ID" value="RYQ91578.1"/>
    <property type="molecule type" value="Genomic_DNA"/>
</dbReference>
<dbReference type="InterPro" id="IPR045170">
    <property type="entry name" value="MTOX"/>
</dbReference>
<dbReference type="Pfam" id="PF01266">
    <property type="entry name" value="DAO"/>
    <property type="match status" value="2"/>
</dbReference>
<evidence type="ECO:0000256" key="3">
    <source>
        <dbReference type="ARBA" id="ARBA00022630"/>
    </source>
</evidence>
<keyword evidence="5" id="KW-0560">Oxidoreductase</keyword>
<proteinExistence type="inferred from homology"/>